<dbReference type="OrthoDB" id="5296936at2"/>
<dbReference type="InterPro" id="IPR050669">
    <property type="entry name" value="Hemerythrin"/>
</dbReference>
<dbReference type="Gene3D" id="1.20.120.50">
    <property type="entry name" value="Hemerythrin-like"/>
    <property type="match status" value="1"/>
</dbReference>
<dbReference type="GO" id="GO:0046872">
    <property type="term" value="F:metal ion binding"/>
    <property type="evidence" value="ECO:0007669"/>
    <property type="project" value="UniProtKB-KW"/>
</dbReference>
<dbReference type="SUPFAM" id="SSF47188">
    <property type="entry name" value="Hemerythrin-like"/>
    <property type="match status" value="1"/>
</dbReference>
<evidence type="ECO:0000256" key="6">
    <source>
        <dbReference type="SAM" id="MobiDB-lite"/>
    </source>
</evidence>
<dbReference type="PANTHER" id="PTHR37164">
    <property type="entry name" value="BACTERIOHEMERYTHRIN"/>
    <property type="match status" value="1"/>
</dbReference>
<feature type="domain" description="Hemerythrin-like" evidence="7">
    <location>
        <begin position="242"/>
        <end position="358"/>
    </location>
</feature>
<dbReference type="RefSeq" id="WP_092785189.1">
    <property type="nucleotide sequence ID" value="NZ_FNAP01000005.1"/>
</dbReference>
<dbReference type="NCBIfam" id="TIGR02481">
    <property type="entry name" value="hemeryth_dom"/>
    <property type="match status" value="1"/>
</dbReference>
<dbReference type="InterPro" id="IPR012312">
    <property type="entry name" value="Hemerythrin-like"/>
</dbReference>
<dbReference type="CDD" id="cd12107">
    <property type="entry name" value="Hemerythrin"/>
    <property type="match status" value="1"/>
</dbReference>
<comment type="similarity">
    <text evidence="1">Belongs to the hemerythrin family.</text>
</comment>
<dbReference type="Pfam" id="PF01814">
    <property type="entry name" value="Hemerythrin"/>
    <property type="match status" value="1"/>
</dbReference>
<keyword evidence="2" id="KW-0561">Oxygen transport</keyword>
<dbReference type="Proteomes" id="UP000199412">
    <property type="component" value="Unassembled WGS sequence"/>
</dbReference>
<dbReference type="InterPro" id="IPR012827">
    <property type="entry name" value="Hemerythrin_metal-bd"/>
</dbReference>
<accession>A0A1G7BSD9</accession>
<dbReference type="AlphaFoldDB" id="A0A1G7BSD9"/>
<reference evidence="8 9" key="1">
    <citation type="submission" date="2016-10" db="EMBL/GenBank/DDBJ databases">
        <authorList>
            <person name="de Groot N.N."/>
        </authorList>
    </citation>
    <scope>NUCLEOTIDE SEQUENCE [LARGE SCALE GENOMIC DNA]</scope>
    <source>
        <strain evidence="8 9">ATCC 700224</strain>
    </source>
</reference>
<feature type="region of interest" description="Disordered" evidence="6">
    <location>
        <begin position="114"/>
        <end position="142"/>
    </location>
</feature>
<keyword evidence="9" id="KW-1185">Reference proteome</keyword>
<sequence>MGGQDHNESEIANGVIAAAQEAVSSLDGHQSQRRAHLHKLNELFTVVEQRYTAMLQDLHQKDQRIESLERTNEQLVATLRTLTDHIQDSVQAMESGDVDLATAISRSEALVSTAFGTGGNANPTQPPDTPPVPEPDPATDVLEDHDGEIEDLEVLEPVESDTESGLSDVDDLVFEEALPETTLPVLEETVALDPGPKGDPDGQEDADLDVIGVEVKAEAAEKAGGTENDTPLLTWTERWSVGVPEMDKDHRILISLINQLTHAFSAPESNWVVGSVLNSLWDYTTYHFNREEALLRAANFPGASEHAGRHVSLKTQVREWLDSYQNDPDSVDPHELQVSLRGWLMNHVLGEDMRYRPYVEHNTDAQAIAASITVDPELLDSLRDVAGLDDLAGLDDAAEPPT</sequence>
<dbReference type="InterPro" id="IPR016131">
    <property type="entry name" value="Haemerythrin_Fe_BS"/>
</dbReference>
<keyword evidence="3" id="KW-0479">Metal-binding</keyword>
<evidence type="ECO:0000256" key="5">
    <source>
        <dbReference type="SAM" id="Coils"/>
    </source>
</evidence>
<evidence type="ECO:0000256" key="4">
    <source>
        <dbReference type="ARBA" id="ARBA00023004"/>
    </source>
</evidence>
<dbReference type="PROSITE" id="PS00550">
    <property type="entry name" value="HEMERYTHRINS"/>
    <property type="match status" value="1"/>
</dbReference>
<evidence type="ECO:0000256" key="3">
    <source>
        <dbReference type="ARBA" id="ARBA00022723"/>
    </source>
</evidence>
<evidence type="ECO:0000313" key="9">
    <source>
        <dbReference type="Proteomes" id="UP000199412"/>
    </source>
</evidence>
<evidence type="ECO:0000259" key="7">
    <source>
        <dbReference type="Pfam" id="PF01814"/>
    </source>
</evidence>
<gene>
    <name evidence="8" type="ORF">SAMN05421720_105153</name>
</gene>
<dbReference type="NCBIfam" id="NF033749">
    <property type="entry name" value="bact_hemeryth"/>
    <property type="match status" value="1"/>
</dbReference>
<dbReference type="EMBL" id="FNAP01000005">
    <property type="protein sequence ID" value="SDE29862.1"/>
    <property type="molecule type" value="Genomic_DNA"/>
</dbReference>
<dbReference type="InterPro" id="IPR035938">
    <property type="entry name" value="Hemerythrin-like_sf"/>
</dbReference>
<keyword evidence="2" id="KW-0813">Transport</keyword>
<evidence type="ECO:0000256" key="2">
    <source>
        <dbReference type="ARBA" id="ARBA00022621"/>
    </source>
</evidence>
<dbReference type="STRING" id="69960.SAMN05421720_105153"/>
<feature type="compositionally biased region" description="Pro residues" evidence="6">
    <location>
        <begin position="124"/>
        <end position="136"/>
    </location>
</feature>
<protein>
    <submittedName>
        <fullName evidence="8">Hemerythrin-like metal-binding domain protein</fullName>
    </submittedName>
</protein>
<proteinExistence type="inferred from homology"/>
<dbReference type="GO" id="GO:0005344">
    <property type="term" value="F:oxygen carrier activity"/>
    <property type="evidence" value="ECO:0007669"/>
    <property type="project" value="UniProtKB-KW"/>
</dbReference>
<evidence type="ECO:0000256" key="1">
    <source>
        <dbReference type="ARBA" id="ARBA00010587"/>
    </source>
</evidence>
<evidence type="ECO:0000313" key="8">
    <source>
        <dbReference type="EMBL" id="SDE29862.1"/>
    </source>
</evidence>
<organism evidence="8 9">
    <name type="scientific">Rhodospira trueperi</name>
    <dbReference type="NCBI Taxonomy" id="69960"/>
    <lineage>
        <taxon>Bacteria</taxon>
        <taxon>Pseudomonadati</taxon>
        <taxon>Pseudomonadota</taxon>
        <taxon>Alphaproteobacteria</taxon>
        <taxon>Rhodospirillales</taxon>
        <taxon>Rhodospirillaceae</taxon>
        <taxon>Rhodospira</taxon>
    </lineage>
</organism>
<keyword evidence="5" id="KW-0175">Coiled coil</keyword>
<name>A0A1G7BSD9_9PROT</name>
<keyword evidence="4" id="KW-0408">Iron</keyword>
<feature type="coiled-coil region" evidence="5">
    <location>
        <begin position="51"/>
        <end position="85"/>
    </location>
</feature>
<dbReference type="PANTHER" id="PTHR37164:SF1">
    <property type="entry name" value="BACTERIOHEMERYTHRIN"/>
    <property type="match status" value="1"/>
</dbReference>